<keyword evidence="5 8" id="KW-1133">Transmembrane helix</keyword>
<dbReference type="PANTHER" id="PTHR37937">
    <property type="entry name" value="CONJUGATIVE TRANSFER: DNA TRANSPORT"/>
    <property type="match status" value="1"/>
</dbReference>
<dbReference type="EMBL" id="JBHUOM010000044">
    <property type="protein sequence ID" value="MFD2937790.1"/>
    <property type="molecule type" value="Genomic_DNA"/>
</dbReference>
<feature type="transmembrane region" description="Helical" evidence="8">
    <location>
        <begin position="57"/>
        <end position="75"/>
    </location>
</feature>
<evidence type="ECO:0000256" key="1">
    <source>
        <dbReference type="ARBA" id="ARBA00004651"/>
    </source>
</evidence>
<feature type="transmembrane region" description="Helical" evidence="8">
    <location>
        <begin position="6"/>
        <end position="37"/>
    </location>
</feature>
<dbReference type="RefSeq" id="WP_381508197.1">
    <property type="nucleotide sequence ID" value="NZ_JBHUOM010000044.1"/>
</dbReference>
<dbReference type="InterPro" id="IPR003688">
    <property type="entry name" value="TraG/VirD4"/>
</dbReference>
<protein>
    <submittedName>
        <fullName evidence="9">Type IV secretory system conjugative DNA transfer family protein</fullName>
    </submittedName>
</protein>
<comment type="subcellular location">
    <subcellularLocation>
        <location evidence="1">Cell membrane</location>
        <topology evidence="1">Multi-pass membrane protein</topology>
    </subcellularLocation>
</comment>
<feature type="compositionally biased region" description="Low complexity" evidence="7">
    <location>
        <begin position="567"/>
        <end position="578"/>
    </location>
</feature>
<accession>A0ABW6AU60</accession>
<name>A0ABW6AU60_9BACT</name>
<sequence length="587" mass="65498">MSMLILPLIFSGVLAFIAEFLLGSVGAVAGAGIWRPLNRLLLWDGKEMFKTGIWNKYLVRLTLLFYAIIMPWWVLGSLPIYLAWLYLPYLIVASVYWWNYTGKHRGKAVTVEPYTPEEKSFTFETTTGSLFIDNPRRGIFISGGAGSGKSKSIIEPVIHQAGQNDYTGIVYDFKFPTLAEEVAGSYANSKVSTYYVNFADLSCSHRINPLAPDLISDNTYAREAATTILINIDFKAAQNRSFWIQSAEVLLTGAIWYLRNNYPEYCTLPHAVSLLLESDPKTLINTLQQDYEVKGIIASVAAGSESQNQLAGVFATIQNYMATLNSPALFWVLSGNEVPFDLNDPKKPSILTVGNDPTLTATLSPVISLIVATALKRMNQSNRQQSVVILDEAPTLFIPKFEDIPATGRSNFISVIYAVQDIAQMEGRLGPSTSEMIISNLGSQFYGRTTNPKTAQRVTALFGKHDVEYESYGYSQSDGNSSINQSYSMQLRDRLESQEVMRFRKGEFAGLIAEGNKTEFRRQFIQPPTKAQPIKPINAVSEEKVLDNFKQIKEQIRQLLTPSQKTALPPANKPNANNIEQNWEDYG</sequence>
<dbReference type="InterPro" id="IPR051539">
    <property type="entry name" value="T4SS-coupling_protein"/>
</dbReference>
<evidence type="ECO:0000256" key="4">
    <source>
        <dbReference type="ARBA" id="ARBA00022692"/>
    </source>
</evidence>
<evidence type="ECO:0000256" key="2">
    <source>
        <dbReference type="ARBA" id="ARBA00008806"/>
    </source>
</evidence>
<reference evidence="10" key="1">
    <citation type="journal article" date="2019" name="Int. J. Syst. Evol. Microbiol.">
        <title>The Global Catalogue of Microorganisms (GCM) 10K type strain sequencing project: providing services to taxonomists for standard genome sequencing and annotation.</title>
        <authorList>
            <consortium name="The Broad Institute Genomics Platform"/>
            <consortium name="The Broad Institute Genome Sequencing Center for Infectious Disease"/>
            <person name="Wu L."/>
            <person name="Ma J."/>
        </authorList>
    </citation>
    <scope>NUCLEOTIDE SEQUENCE [LARGE SCALE GENOMIC DNA]</scope>
    <source>
        <strain evidence="10">KCTC 52490</strain>
    </source>
</reference>
<evidence type="ECO:0000313" key="10">
    <source>
        <dbReference type="Proteomes" id="UP001597512"/>
    </source>
</evidence>
<keyword evidence="10" id="KW-1185">Reference proteome</keyword>
<dbReference type="PANTHER" id="PTHR37937:SF1">
    <property type="entry name" value="CONJUGATIVE TRANSFER: DNA TRANSPORT"/>
    <property type="match status" value="1"/>
</dbReference>
<keyword evidence="4 8" id="KW-0812">Transmembrane</keyword>
<evidence type="ECO:0000256" key="8">
    <source>
        <dbReference type="SAM" id="Phobius"/>
    </source>
</evidence>
<dbReference type="CDD" id="cd01127">
    <property type="entry name" value="TrwB_TraG_TraD_VirD4"/>
    <property type="match status" value="1"/>
</dbReference>
<feature type="region of interest" description="Disordered" evidence="7">
    <location>
        <begin position="562"/>
        <end position="587"/>
    </location>
</feature>
<dbReference type="Gene3D" id="3.40.50.300">
    <property type="entry name" value="P-loop containing nucleotide triphosphate hydrolases"/>
    <property type="match status" value="1"/>
</dbReference>
<gene>
    <name evidence="9" type="ORF">ACFS25_28745</name>
</gene>
<proteinExistence type="inferred from homology"/>
<comment type="caution">
    <text evidence="9">The sequence shown here is derived from an EMBL/GenBank/DDBJ whole genome shotgun (WGS) entry which is preliminary data.</text>
</comment>
<evidence type="ECO:0000256" key="7">
    <source>
        <dbReference type="SAM" id="MobiDB-lite"/>
    </source>
</evidence>
<dbReference type="InterPro" id="IPR027417">
    <property type="entry name" value="P-loop_NTPase"/>
</dbReference>
<dbReference type="SUPFAM" id="SSF52540">
    <property type="entry name" value="P-loop containing nucleoside triphosphate hydrolases"/>
    <property type="match status" value="1"/>
</dbReference>
<keyword evidence="3" id="KW-1003">Cell membrane</keyword>
<evidence type="ECO:0000256" key="5">
    <source>
        <dbReference type="ARBA" id="ARBA00022989"/>
    </source>
</evidence>
<dbReference type="Proteomes" id="UP001597512">
    <property type="component" value="Unassembled WGS sequence"/>
</dbReference>
<evidence type="ECO:0000256" key="6">
    <source>
        <dbReference type="ARBA" id="ARBA00023136"/>
    </source>
</evidence>
<keyword evidence="6 8" id="KW-0472">Membrane</keyword>
<comment type="similarity">
    <text evidence="2">Belongs to the VirD4/TraG family.</text>
</comment>
<evidence type="ECO:0000313" key="9">
    <source>
        <dbReference type="EMBL" id="MFD2937790.1"/>
    </source>
</evidence>
<dbReference type="Pfam" id="PF02534">
    <property type="entry name" value="T4SS-DNA_transf"/>
    <property type="match status" value="1"/>
</dbReference>
<evidence type="ECO:0000256" key="3">
    <source>
        <dbReference type="ARBA" id="ARBA00022475"/>
    </source>
</evidence>
<feature type="transmembrane region" description="Helical" evidence="8">
    <location>
        <begin position="81"/>
        <end position="98"/>
    </location>
</feature>
<organism evidence="9 10">
    <name type="scientific">Spirosoma flavum</name>
    <dbReference type="NCBI Taxonomy" id="2048557"/>
    <lineage>
        <taxon>Bacteria</taxon>
        <taxon>Pseudomonadati</taxon>
        <taxon>Bacteroidota</taxon>
        <taxon>Cytophagia</taxon>
        <taxon>Cytophagales</taxon>
        <taxon>Cytophagaceae</taxon>
        <taxon>Spirosoma</taxon>
    </lineage>
</organism>